<dbReference type="PANTHER" id="PTHR10459">
    <property type="entry name" value="DNA LIGASE"/>
    <property type="match status" value="1"/>
</dbReference>
<evidence type="ECO:0000259" key="5">
    <source>
        <dbReference type="PROSITE" id="PS51059"/>
    </source>
</evidence>
<name>A0AAP0MEB9_9ROSI</name>
<keyword evidence="1 4" id="KW-0328">Glycosyltransferase</keyword>
<sequence length="271" mass="31022">MLEALQDIEIASRLVGFDVDSDDSLDEKYKKLRCDIAPLPHDSEDYQLIEKYLHTTHAPTHTDWSLELEEVFSLEREGEFDKFSSYQRKLKNRMLLWHGKLKFSVVKFMPLHTMIYFLVLWEVIGVSELDKCQGLRIAPPEAPATGYMFGKGIYFADLVSKSAQYCFTDKKNPVGLMLLSEVGLGEVYELKKAKYMDKPPDGKHSTKGLGKTVPQESDFVKWRDDVTVPCGKPAPSNVRASELMYNEYIVYNTAQEGLLLEQLLPAHNHHQ</sequence>
<dbReference type="GO" id="GO:0070212">
    <property type="term" value="P:protein poly-ADP-ribosylation"/>
    <property type="evidence" value="ECO:0007669"/>
    <property type="project" value="TreeGrafter"/>
</dbReference>
<evidence type="ECO:0000256" key="3">
    <source>
        <dbReference type="ARBA" id="ARBA00023027"/>
    </source>
</evidence>
<accession>A0AAP0MEB9</accession>
<dbReference type="EMBL" id="JBCGBO010000005">
    <property type="protein sequence ID" value="KAK9201536.1"/>
    <property type="molecule type" value="Genomic_DNA"/>
</dbReference>
<gene>
    <name evidence="6" type="ORF">WN944_016741</name>
</gene>
<keyword evidence="3 4" id="KW-0520">NAD</keyword>
<dbReference type="PANTHER" id="PTHR10459:SF80">
    <property type="entry name" value="POLY [ADP-RIBOSE] POLYMERASE 1"/>
    <property type="match status" value="1"/>
</dbReference>
<dbReference type="GO" id="GO:0003950">
    <property type="term" value="F:NAD+ poly-ADP-ribosyltransferase activity"/>
    <property type="evidence" value="ECO:0007669"/>
    <property type="project" value="UniProtKB-UniRule"/>
</dbReference>
<evidence type="ECO:0000256" key="1">
    <source>
        <dbReference type="ARBA" id="ARBA00022676"/>
    </source>
</evidence>
<dbReference type="InterPro" id="IPR050800">
    <property type="entry name" value="ARTD/PARP"/>
</dbReference>
<dbReference type="InterPro" id="IPR012317">
    <property type="entry name" value="Poly(ADP-ribose)pol_cat_dom"/>
</dbReference>
<evidence type="ECO:0000313" key="7">
    <source>
        <dbReference type="Proteomes" id="UP001428341"/>
    </source>
</evidence>
<dbReference type="SUPFAM" id="SSF56399">
    <property type="entry name" value="ADP-ribosylation"/>
    <property type="match status" value="1"/>
</dbReference>
<feature type="domain" description="PARP catalytic" evidence="5">
    <location>
        <begin position="23"/>
        <end position="271"/>
    </location>
</feature>
<dbReference type="CDD" id="cd01437">
    <property type="entry name" value="parp_like"/>
    <property type="match status" value="1"/>
</dbReference>
<dbReference type="Gene3D" id="3.90.228.10">
    <property type="match status" value="1"/>
</dbReference>
<dbReference type="Pfam" id="PF00644">
    <property type="entry name" value="PARP"/>
    <property type="match status" value="2"/>
</dbReference>
<evidence type="ECO:0000313" key="6">
    <source>
        <dbReference type="EMBL" id="KAK9201536.1"/>
    </source>
</evidence>
<dbReference type="GO" id="GO:1990404">
    <property type="term" value="F:NAD+-protein mono-ADP-ribosyltransferase activity"/>
    <property type="evidence" value="ECO:0007669"/>
    <property type="project" value="TreeGrafter"/>
</dbReference>
<dbReference type="Proteomes" id="UP001428341">
    <property type="component" value="Unassembled WGS sequence"/>
</dbReference>
<dbReference type="EC" id="2.4.2.-" evidence="4"/>
<comment type="caution">
    <text evidence="6">The sequence shown here is derived from an EMBL/GenBank/DDBJ whole genome shotgun (WGS) entry which is preliminary data.</text>
</comment>
<dbReference type="AlphaFoldDB" id="A0AAP0MEB9"/>
<organism evidence="6 7">
    <name type="scientific">Citrus x changshan-huyou</name>
    <dbReference type="NCBI Taxonomy" id="2935761"/>
    <lineage>
        <taxon>Eukaryota</taxon>
        <taxon>Viridiplantae</taxon>
        <taxon>Streptophyta</taxon>
        <taxon>Embryophyta</taxon>
        <taxon>Tracheophyta</taxon>
        <taxon>Spermatophyta</taxon>
        <taxon>Magnoliopsida</taxon>
        <taxon>eudicotyledons</taxon>
        <taxon>Gunneridae</taxon>
        <taxon>Pentapetalae</taxon>
        <taxon>rosids</taxon>
        <taxon>malvids</taxon>
        <taxon>Sapindales</taxon>
        <taxon>Rutaceae</taxon>
        <taxon>Aurantioideae</taxon>
        <taxon>Citrus</taxon>
    </lineage>
</organism>
<evidence type="ECO:0000256" key="4">
    <source>
        <dbReference type="RuleBase" id="RU362114"/>
    </source>
</evidence>
<protein>
    <recommendedName>
        <fullName evidence="4">Poly [ADP-ribose] polymerase</fullName>
        <shortName evidence="4">PARP</shortName>
        <ecNumber evidence="4">2.4.2.-</ecNumber>
    </recommendedName>
</protein>
<proteinExistence type="predicted"/>
<dbReference type="PROSITE" id="PS51059">
    <property type="entry name" value="PARP_CATALYTIC"/>
    <property type="match status" value="1"/>
</dbReference>
<keyword evidence="7" id="KW-1185">Reference proteome</keyword>
<dbReference type="GO" id="GO:0006302">
    <property type="term" value="P:double-strand break repair"/>
    <property type="evidence" value="ECO:0007669"/>
    <property type="project" value="TreeGrafter"/>
</dbReference>
<reference evidence="6 7" key="1">
    <citation type="submission" date="2024-05" db="EMBL/GenBank/DDBJ databases">
        <title>Haplotype-resolved chromosome-level genome assembly of Huyou (Citrus changshanensis).</title>
        <authorList>
            <person name="Miao C."/>
            <person name="Chen W."/>
            <person name="Wu Y."/>
            <person name="Wang L."/>
            <person name="Zhao S."/>
            <person name="Grierson D."/>
            <person name="Xu C."/>
            <person name="Chen K."/>
        </authorList>
    </citation>
    <scope>NUCLEOTIDE SEQUENCE [LARGE SCALE GENOMIC DNA]</scope>
    <source>
        <strain evidence="6">01-14</strain>
        <tissue evidence="6">Leaf</tissue>
    </source>
</reference>
<evidence type="ECO:0000256" key="2">
    <source>
        <dbReference type="ARBA" id="ARBA00022679"/>
    </source>
</evidence>
<keyword evidence="2 4" id="KW-0808">Transferase</keyword>
<dbReference type="GO" id="GO:0005730">
    <property type="term" value="C:nucleolus"/>
    <property type="evidence" value="ECO:0007669"/>
    <property type="project" value="TreeGrafter"/>
</dbReference>